<evidence type="ECO:0000313" key="1">
    <source>
        <dbReference type="EMBL" id="GCA75125.1"/>
    </source>
</evidence>
<comment type="caution">
    <text evidence="1">The sequence shown here is derived from an EMBL/GenBank/DDBJ whole genome shotgun (WGS) entry which is preliminary data.</text>
</comment>
<reference evidence="1 2" key="1">
    <citation type="submission" date="2018-09" db="EMBL/GenBank/DDBJ databases">
        <title>Evolutionary history of phycoerythrin pigmentation in the water bloom-forming cyanobacterium Microcystis aeruginosa.</title>
        <authorList>
            <person name="Tanabe Y."/>
            <person name="Tanabe Y."/>
            <person name="Yamaguchi H."/>
        </authorList>
    </citation>
    <scope>NUCLEOTIDE SEQUENCE [LARGE SCALE GENOMIC DNA]</scope>
    <source>
        <strain evidence="1 2">NIES-2520</strain>
    </source>
</reference>
<proteinExistence type="predicted"/>
<dbReference type="AlphaFoldDB" id="A0A5A5RJK8"/>
<accession>A0A5A5RJK8</accession>
<dbReference type="EMBL" id="BHVP01000030">
    <property type="protein sequence ID" value="GCA75125.1"/>
    <property type="molecule type" value="Genomic_DNA"/>
</dbReference>
<name>A0A5A5RJK8_MICAE</name>
<gene>
    <name evidence="1" type="ORF">MiTe_01956</name>
</gene>
<dbReference type="NCBIfam" id="NF041929">
    <property type="entry name" value="Xrt_dep_XDP2"/>
    <property type="match status" value="1"/>
</dbReference>
<sequence>MSHLFMRSQHLAALFKIAATMTGVALALTTGTPARAAGFLPFSFQTNVTASPDLTGNPNLLNDPTRDVRLDSVVFNGLTVSQFDLVNAGRFIRNDTADVTVGGVTYTNGILHAGHGPNTTSDPLVGEGPAKPNPTDADIAASLGNLNLNSLLVTRENADTAIIEVSFLRPVNTFFFWERGGTPGGTVAGDSDLLVEALADDGTTVLASYKILRANYTKADYNISTIVPPVLNNGPFNIGSIGIRLDGIRARTLRLTSERNNDPQRLNGVGDNGPDFKVIAADVKVPEPNVVFATLLAGSLGIFVKRGKDRSTRSRIGSECF</sequence>
<evidence type="ECO:0008006" key="3">
    <source>
        <dbReference type="Google" id="ProtNLM"/>
    </source>
</evidence>
<dbReference type="Proteomes" id="UP000324917">
    <property type="component" value="Unassembled WGS sequence"/>
</dbReference>
<protein>
    <recommendedName>
        <fullName evidence="3">PEP-CTERM protein-sorting domain-containing protein</fullName>
    </recommendedName>
</protein>
<evidence type="ECO:0000313" key="2">
    <source>
        <dbReference type="Proteomes" id="UP000324917"/>
    </source>
</evidence>
<dbReference type="RefSeq" id="WP_149986661.1">
    <property type="nucleotide sequence ID" value="NZ_BHVP01000030.1"/>
</dbReference>
<organism evidence="1 2">
    <name type="scientific">Microcystis aeruginosa NIES-2520</name>
    <dbReference type="NCBI Taxonomy" id="2303982"/>
    <lineage>
        <taxon>Bacteria</taxon>
        <taxon>Bacillati</taxon>
        <taxon>Cyanobacteriota</taxon>
        <taxon>Cyanophyceae</taxon>
        <taxon>Oscillatoriophycideae</taxon>
        <taxon>Chroococcales</taxon>
        <taxon>Microcystaceae</taxon>
        <taxon>Microcystis</taxon>
    </lineage>
</organism>